<protein>
    <submittedName>
        <fullName evidence="1">Uncharacterized protein</fullName>
    </submittedName>
</protein>
<dbReference type="RefSeq" id="WP_110433238.1">
    <property type="nucleotide sequence ID" value="NZ_QGLR01000009.1"/>
</dbReference>
<gene>
    <name evidence="1" type="ORF">DKK70_06400</name>
</gene>
<dbReference type="EMBL" id="QGLR01000009">
    <property type="protein sequence ID" value="PXZ07479.1"/>
    <property type="molecule type" value="Genomic_DNA"/>
</dbReference>
<reference evidence="1 2" key="1">
    <citation type="submission" date="2018-05" db="EMBL/GenBank/DDBJ databases">
        <title>Reference genomes for bee gut microbiota database.</title>
        <authorList>
            <person name="Ellegaard K.M."/>
        </authorList>
    </citation>
    <scope>NUCLEOTIDE SEQUENCE [LARGE SCALE GENOMIC DNA]</scope>
    <source>
        <strain evidence="1 2">ESL0182</strain>
    </source>
</reference>
<keyword evidence="2" id="KW-1185">Reference proteome</keyword>
<dbReference type="AlphaFoldDB" id="A0A2V4E6G6"/>
<proteinExistence type="predicted"/>
<evidence type="ECO:0000313" key="2">
    <source>
        <dbReference type="Proteomes" id="UP000247932"/>
    </source>
</evidence>
<evidence type="ECO:0000313" key="1">
    <source>
        <dbReference type="EMBL" id="PXZ07479.1"/>
    </source>
</evidence>
<dbReference type="OrthoDB" id="7068718at2"/>
<organism evidence="1 2">
    <name type="scientific">Gilliamella apicola</name>
    <dbReference type="NCBI Taxonomy" id="1196095"/>
    <lineage>
        <taxon>Bacteria</taxon>
        <taxon>Pseudomonadati</taxon>
        <taxon>Pseudomonadota</taxon>
        <taxon>Gammaproteobacteria</taxon>
        <taxon>Orbales</taxon>
        <taxon>Orbaceae</taxon>
        <taxon>Gilliamella</taxon>
    </lineage>
</organism>
<comment type="caution">
    <text evidence="1">The sequence shown here is derived from an EMBL/GenBank/DDBJ whole genome shotgun (WGS) entry which is preliminary data.</text>
</comment>
<name>A0A2V4E6G6_9GAMM</name>
<sequence length="95" mass="10808">MDDFCSFFVFSDHELACLVVWTIKTQTDPITKKKDVEIMVVDYSKKIEDESAGILFDCKSVTLVSLSFEELPKENQIGTSTIVILTVDKNKNVER</sequence>
<accession>A0A2V4E6G6</accession>
<dbReference type="Proteomes" id="UP000247932">
    <property type="component" value="Unassembled WGS sequence"/>
</dbReference>